<accession>A0A5C6S3A7</accession>
<reference evidence="4 5" key="1">
    <citation type="submission" date="2019-08" db="EMBL/GenBank/DDBJ databases">
        <title>Genome of Phaeodactylibacter luteus.</title>
        <authorList>
            <person name="Bowman J.P."/>
        </authorList>
    </citation>
    <scope>NUCLEOTIDE SEQUENCE [LARGE SCALE GENOMIC DNA]</scope>
    <source>
        <strain evidence="4 5">KCTC 42180</strain>
    </source>
</reference>
<keyword evidence="4" id="KW-0808">Transferase</keyword>
<dbReference type="InterPro" id="IPR003786">
    <property type="entry name" value="FdhD"/>
</dbReference>
<keyword evidence="1 3" id="KW-0963">Cytoplasm</keyword>
<keyword evidence="2 3" id="KW-0501">Molybdenum cofactor biosynthesis</keyword>
<feature type="binding site" evidence="3">
    <location>
        <begin position="269"/>
        <end position="274"/>
    </location>
    <ligand>
        <name>Mo-bis(molybdopterin guanine dinucleotide)</name>
        <dbReference type="ChEBI" id="CHEBI:60539"/>
    </ligand>
</feature>
<comment type="function">
    <text evidence="3">Required for formate dehydrogenase (FDH) activity. Acts as a sulfur carrier protein that transfers sulfur from IscS to the molybdenum cofactor prior to its insertion into FDH.</text>
</comment>
<name>A0A5C6S3A7_9BACT</name>
<dbReference type="AlphaFoldDB" id="A0A5C6S3A7"/>
<dbReference type="Gene3D" id="3.10.20.10">
    <property type="match status" value="1"/>
</dbReference>
<dbReference type="InterPro" id="IPR016193">
    <property type="entry name" value="Cytidine_deaminase-like"/>
</dbReference>
<dbReference type="NCBIfam" id="NF001943">
    <property type="entry name" value="PRK00724.1-2"/>
    <property type="match status" value="1"/>
</dbReference>
<dbReference type="Pfam" id="PF02634">
    <property type="entry name" value="FdhD-NarQ"/>
    <property type="match status" value="1"/>
</dbReference>
<protein>
    <recommendedName>
        <fullName evidence="3">Sulfur carrier protein FdhD</fullName>
    </recommendedName>
</protein>
<evidence type="ECO:0000256" key="3">
    <source>
        <dbReference type="HAMAP-Rule" id="MF_00187"/>
    </source>
</evidence>
<keyword evidence="5" id="KW-1185">Reference proteome</keyword>
<proteinExistence type="inferred from homology"/>
<gene>
    <name evidence="3 4" type="primary">fdhD</name>
    <name evidence="4" type="ORF">FRY97_02610</name>
</gene>
<evidence type="ECO:0000256" key="2">
    <source>
        <dbReference type="ARBA" id="ARBA00023150"/>
    </source>
</evidence>
<organism evidence="4 5">
    <name type="scientific">Phaeodactylibacter luteus</name>
    <dbReference type="NCBI Taxonomy" id="1564516"/>
    <lineage>
        <taxon>Bacteria</taxon>
        <taxon>Pseudomonadati</taxon>
        <taxon>Bacteroidota</taxon>
        <taxon>Saprospiria</taxon>
        <taxon>Saprospirales</taxon>
        <taxon>Haliscomenobacteraceae</taxon>
        <taxon>Phaeodactylibacter</taxon>
    </lineage>
</organism>
<comment type="similarity">
    <text evidence="3">Belongs to the FdhD family.</text>
</comment>
<dbReference type="HAMAP" id="MF_00187">
    <property type="entry name" value="FdhD"/>
    <property type="match status" value="1"/>
</dbReference>
<dbReference type="GO" id="GO:0006777">
    <property type="term" value="P:Mo-molybdopterin cofactor biosynthetic process"/>
    <property type="evidence" value="ECO:0007669"/>
    <property type="project" value="UniProtKB-UniRule"/>
</dbReference>
<evidence type="ECO:0000313" key="4">
    <source>
        <dbReference type="EMBL" id="TXB68290.1"/>
    </source>
</evidence>
<feature type="active site" description="Cysteine persulfide intermediate" evidence="3">
    <location>
        <position position="127"/>
    </location>
</feature>
<dbReference type="Gene3D" id="3.40.140.10">
    <property type="entry name" value="Cytidine Deaminase, domain 2"/>
    <property type="match status" value="1"/>
</dbReference>
<comment type="caution">
    <text evidence="4">The sequence shown here is derived from an EMBL/GenBank/DDBJ whole genome shotgun (WGS) entry which is preliminary data.</text>
</comment>
<dbReference type="PANTHER" id="PTHR30592">
    <property type="entry name" value="FORMATE DEHYDROGENASE"/>
    <property type="match status" value="1"/>
</dbReference>
<dbReference type="GO" id="GO:0005737">
    <property type="term" value="C:cytoplasm"/>
    <property type="evidence" value="ECO:0007669"/>
    <property type="project" value="UniProtKB-SubCell"/>
</dbReference>
<evidence type="ECO:0000313" key="5">
    <source>
        <dbReference type="Proteomes" id="UP000321580"/>
    </source>
</evidence>
<sequence>MQATDGPKGAKLKSIVSFRDGAQAPVEDLVACEEPLEIKLATGPAGNREHRSLAVTMRTPGQDAELAIGFLFTEGIIGKAADVSSCRHVGQALAPEAAENILLVELSPGTAVDFEKLNRHFYTSSSCGVCGKASIEMVRTVSLHYPRRAYPVFSAAVLQGFPDQLLGRQSLFAATGGIHAAGAFTPEGQLLAVREDVGRHNAMDKLIGSQLQAGRFPMRDVGVMVSGRLSFELVQKAATAGVPLLAAVGAPSSLAVELAEEHGITLAGFLRGTRFNVYCGQERIQW</sequence>
<dbReference type="GO" id="GO:0097163">
    <property type="term" value="F:sulfur carrier activity"/>
    <property type="evidence" value="ECO:0007669"/>
    <property type="project" value="UniProtKB-UniRule"/>
</dbReference>
<dbReference type="GO" id="GO:0016783">
    <property type="term" value="F:sulfurtransferase activity"/>
    <property type="evidence" value="ECO:0007669"/>
    <property type="project" value="InterPro"/>
</dbReference>
<dbReference type="NCBIfam" id="TIGR00129">
    <property type="entry name" value="fdhD_narQ"/>
    <property type="match status" value="1"/>
</dbReference>
<dbReference type="Proteomes" id="UP000321580">
    <property type="component" value="Unassembled WGS sequence"/>
</dbReference>
<dbReference type="EMBL" id="VOOR01000004">
    <property type="protein sequence ID" value="TXB68290.1"/>
    <property type="molecule type" value="Genomic_DNA"/>
</dbReference>
<dbReference type="RefSeq" id="WP_147165867.1">
    <property type="nucleotide sequence ID" value="NZ_VOOR01000004.1"/>
</dbReference>
<dbReference type="OrthoDB" id="9782042at2"/>
<dbReference type="PANTHER" id="PTHR30592:SF1">
    <property type="entry name" value="SULFUR CARRIER PROTEIN FDHD"/>
    <property type="match status" value="1"/>
</dbReference>
<comment type="subcellular location">
    <subcellularLocation>
        <location evidence="3">Cytoplasm</location>
    </subcellularLocation>
</comment>
<evidence type="ECO:0000256" key="1">
    <source>
        <dbReference type="ARBA" id="ARBA00022490"/>
    </source>
</evidence>
<dbReference type="PIRSF" id="PIRSF015626">
    <property type="entry name" value="FdhD"/>
    <property type="match status" value="1"/>
</dbReference>
<dbReference type="SUPFAM" id="SSF53927">
    <property type="entry name" value="Cytidine deaminase-like"/>
    <property type="match status" value="1"/>
</dbReference>